<accession>A0A182Q9D0</accession>
<dbReference type="Pfam" id="PF00089">
    <property type="entry name" value="Trypsin"/>
    <property type="match status" value="1"/>
</dbReference>
<evidence type="ECO:0000256" key="3">
    <source>
        <dbReference type="ARBA" id="ARBA00022588"/>
    </source>
</evidence>
<evidence type="ECO:0000256" key="7">
    <source>
        <dbReference type="ARBA" id="ARBA00022825"/>
    </source>
</evidence>
<evidence type="ECO:0000313" key="14">
    <source>
        <dbReference type="EnsemblMetazoa" id="AFAF005640-PA"/>
    </source>
</evidence>
<dbReference type="PROSITE" id="PS00134">
    <property type="entry name" value="TRYPSIN_HIS"/>
    <property type="match status" value="1"/>
</dbReference>
<evidence type="ECO:0000313" key="15">
    <source>
        <dbReference type="Proteomes" id="UP000075886"/>
    </source>
</evidence>
<evidence type="ECO:0000256" key="8">
    <source>
        <dbReference type="ARBA" id="ARBA00022859"/>
    </source>
</evidence>
<proteinExistence type="inferred from homology"/>
<evidence type="ECO:0000256" key="5">
    <source>
        <dbReference type="ARBA" id="ARBA00022729"/>
    </source>
</evidence>
<keyword evidence="3" id="KW-0399">Innate immunity</keyword>
<dbReference type="InterPro" id="IPR009003">
    <property type="entry name" value="Peptidase_S1_PA"/>
</dbReference>
<keyword evidence="7 12" id="KW-0720">Serine protease</keyword>
<dbReference type="SMART" id="SM00020">
    <property type="entry name" value="Tryp_SPc"/>
    <property type="match status" value="1"/>
</dbReference>
<keyword evidence="5" id="KW-0732">Signal</keyword>
<keyword evidence="6 12" id="KW-0378">Hydrolase</keyword>
<dbReference type="PANTHER" id="PTHR24264">
    <property type="entry name" value="TRYPSIN-RELATED"/>
    <property type="match status" value="1"/>
</dbReference>
<keyword evidence="4 12" id="KW-0645">Protease</keyword>
<dbReference type="InterPro" id="IPR050127">
    <property type="entry name" value="Serine_Proteases_S1"/>
</dbReference>
<dbReference type="AlphaFoldDB" id="A0A182Q9D0"/>
<dbReference type="SUPFAM" id="SSF50494">
    <property type="entry name" value="Trypsin-like serine proteases"/>
    <property type="match status" value="1"/>
</dbReference>
<dbReference type="InterPro" id="IPR043504">
    <property type="entry name" value="Peptidase_S1_PA_chymotrypsin"/>
</dbReference>
<sequence>MRTGERISTQKCREYTNAIATQYAIINLIPYPERKTFEVYNCSHVLTLIVGGTHAREGEFPHQALLGYRLPEKPMEYVFACGGSLISEWHVLTAAHCFRDLDPEVVVLGEHDKSVKSYKEWEIGIDRIRRHPLYPRNQPYFDIALIRLEQGVSPSQLIRPACLWTSEDRPTKKFVASGFGRTDHFREQLSDVLMKVDLDEFPATTCSTQYQSKKQLRHGLDESHLCVGSVGTGKDTCLGDSGGPLQLLTNQTTCTYHLVGITSLGQLCGTEKAYGVYTKVSYYLDWIEDNVWGANAL</sequence>
<keyword evidence="9" id="KW-1015">Disulfide bond</keyword>
<name>A0A182Q9D0_9DIPT</name>
<feature type="domain" description="Peptidase S1" evidence="13">
    <location>
        <begin position="49"/>
        <end position="292"/>
    </location>
</feature>
<dbReference type="GO" id="GO:0004252">
    <property type="term" value="F:serine-type endopeptidase activity"/>
    <property type="evidence" value="ECO:0007669"/>
    <property type="project" value="InterPro"/>
</dbReference>
<keyword evidence="8" id="KW-0391">Immunity</keyword>
<evidence type="ECO:0000256" key="9">
    <source>
        <dbReference type="ARBA" id="ARBA00023157"/>
    </source>
</evidence>
<dbReference type="PROSITE" id="PS50240">
    <property type="entry name" value="TRYPSIN_DOM"/>
    <property type="match status" value="1"/>
</dbReference>
<dbReference type="GO" id="GO:0006508">
    <property type="term" value="P:proteolysis"/>
    <property type="evidence" value="ECO:0007669"/>
    <property type="project" value="UniProtKB-KW"/>
</dbReference>
<evidence type="ECO:0000256" key="4">
    <source>
        <dbReference type="ARBA" id="ARBA00022670"/>
    </source>
</evidence>
<evidence type="ECO:0000259" key="13">
    <source>
        <dbReference type="PROSITE" id="PS50240"/>
    </source>
</evidence>
<dbReference type="InterPro" id="IPR018114">
    <property type="entry name" value="TRYPSIN_HIS"/>
</dbReference>
<dbReference type="InterPro" id="IPR001314">
    <property type="entry name" value="Peptidase_S1A"/>
</dbReference>
<evidence type="ECO:0000256" key="10">
    <source>
        <dbReference type="ARBA" id="ARBA00023180"/>
    </source>
</evidence>
<evidence type="ECO:0000256" key="6">
    <source>
        <dbReference type="ARBA" id="ARBA00022801"/>
    </source>
</evidence>
<dbReference type="GO" id="GO:0005615">
    <property type="term" value="C:extracellular space"/>
    <property type="evidence" value="ECO:0007669"/>
    <property type="project" value="TreeGrafter"/>
</dbReference>
<dbReference type="GO" id="GO:0045087">
    <property type="term" value="P:innate immune response"/>
    <property type="evidence" value="ECO:0007669"/>
    <property type="project" value="UniProtKB-KW"/>
</dbReference>
<dbReference type="STRING" id="69004.A0A182Q9D0"/>
<protein>
    <recommendedName>
        <fullName evidence="13">Peptidase S1 domain-containing protein</fullName>
    </recommendedName>
</protein>
<evidence type="ECO:0000256" key="2">
    <source>
        <dbReference type="ARBA" id="ARBA00022525"/>
    </source>
</evidence>
<dbReference type="FunFam" id="2.40.10.10:FF:000028">
    <property type="entry name" value="Serine protease easter"/>
    <property type="match status" value="1"/>
</dbReference>
<dbReference type="PRINTS" id="PR00722">
    <property type="entry name" value="CHYMOTRYPSIN"/>
</dbReference>
<reference evidence="14" key="2">
    <citation type="submission" date="2020-05" db="UniProtKB">
        <authorList>
            <consortium name="EnsemblMetazoa"/>
        </authorList>
    </citation>
    <scope>IDENTIFICATION</scope>
    <source>
        <strain evidence="14">FAR1</strain>
    </source>
</reference>
<evidence type="ECO:0000256" key="11">
    <source>
        <dbReference type="ARBA" id="ARBA00024195"/>
    </source>
</evidence>
<dbReference type="Gene3D" id="2.40.10.10">
    <property type="entry name" value="Trypsin-like serine proteases"/>
    <property type="match status" value="1"/>
</dbReference>
<dbReference type="PROSITE" id="PS00135">
    <property type="entry name" value="TRYPSIN_SER"/>
    <property type="match status" value="1"/>
</dbReference>
<evidence type="ECO:0000256" key="12">
    <source>
        <dbReference type="RuleBase" id="RU363034"/>
    </source>
</evidence>
<dbReference type="VEuPathDB" id="VectorBase:AFAF005640"/>
<dbReference type="PANTHER" id="PTHR24264:SF54">
    <property type="entry name" value="PEPTIDASE S1 DOMAIN-CONTAINING PROTEIN"/>
    <property type="match status" value="1"/>
</dbReference>
<keyword evidence="10" id="KW-0325">Glycoprotein</keyword>
<dbReference type="InterPro" id="IPR033116">
    <property type="entry name" value="TRYPSIN_SER"/>
</dbReference>
<dbReference type="EnsemblMetazoa" id="AFAF005640-RA">
    <property type="protein sequence ID" value="AFAF005640-PA"/>
    <property type="gene ID" value="AFAF005640"/>
</dbReference>
<keyword evidence="15" id="KW-1185">Reference proteome</keyword>
<dbReference type="EMBL" id="AXCN02000283">
    <property type="status" value="NOT_ANNOTATED_CDS"/>
    <property type="molecule type" value="Genomic_DNA"/>
</dbReference>
<dbReference type="InterPro" id="IPR001254">
    <property type="entry name" value="Trypsin_dom"/>
</dbReference>
<comment type="similarity">
    <text evidence="11">Belongs to the peptidase S1 family. CLIP subfamily.</text>
</comment>
<keyword evidence="2" id="KW-0964">Secreted</keyword>
<comment type="subcellular location">
    <subcellularLocation>
        <location evidence="1">Secreted</location>
    </subcellularLocation>
</comment>
<organism evidence="14 15">
    <name type="scientific">Anopheles farauti</name>
    <dbReference type="NCBI Taxonomy" id="69004"/>
    <lineage>
        <taxon>Eukaryota</taxon>
        <taxon>Metazoa</taxon>
        <taxon>Ecdysozoa</taxon>
        <taxon>Arthropoda</taxon>
        <taxon>Hexapoda</taxon>
        <taxon>Insecta</taxon>
        <taxon>Pterygota</taxon>
        <taxon>Neoptera</taxon>
        <taxon>Endopterygota</taxon>
        <taxon>Diptera</taxon>
        <taxon>Nematocera</taxon>
        <taxon>Culicoidea</taxon>
        <taxon>Culicidae</taxon>
        <taxon>Anophelinae</taxon>
        <taxon>Anopheles</taxon>
    </lineage>
</organism>
<dbReference type="CDD" id="cd00190">
    <property type="entry name" value="Tryp_SPc"/>
    <property type="match status" value="1"/>
</dbReference>
<reference evidence="15" key="1">
    <citation type="submission" date="2014-01" db="EMBL/GenBank/DDBJ databases">
        <title>The Genome Sequence of Anopheles farauti FAR1 (V2).</title>
        <authorList>
            <consortium name="The Broad Institute Genomics Platform"/>
            <person name="Neafsey D.E."/>
            <person name="Besansky N."/>
            <person name="Howell P."/>
            <person name="Walton C."/>
            <person name="Young S.K."/>
            <person name="Zeng Q."/>
            <person name="Gargeya S."/>
            <person name="Fitzgerald M."/>
            <person name="Haas B."/>
            <person name="Abouelleil A."/>
            <person name="Allen A.W."/>
            <person name="Alvarado L."/>
            <person name="Arachchi H.M."/>
            <person name="Berlin A.M."/>
            <person name="Chapman S.B."/>
            <person name="Gainer-Dewar J."/>
            <person name="Goldberg J."/>
            <person name="Griggs A."/>
            <person name="Gujja S."/>
            <person name="Hansen M."/>
            <person name="Howarth C."/>
            <person name="Imamovic A."/>
            <person name="Ireland A."/>
            <person name="Larimer J."/>
            <person name="McCowan C."/>
            <person name="Murphy C."/>
            <person name="Pearson M."/>
            <person name="Poon T.W."/>
            <person name="Priest M."/>
            <person name="Roberts A."/>
            <person name="Saif S."/>
            <person name="Shea T."/>
            <person name="Sisk P."/>
            <person name="Sykes S."/>
            <person name="Wortman J."/>
            <person name="Nusbaum C."/>
            <person name="Birren B."/>
        </authorList>
    </citation>
    <scope>NUCLEOTIDE SEQUENCE [LARGE SCALE GENOMIC DNA]</scope>
    <source>
        <strain evidence="15">FAR1</strain>
    </source>
</reference>
<evidence type="ECO:0000256" key="1">
    <source>
        <dbReference type="ARBA" id="ARBA00004613"/>
    </source>
</evidence>
<dbReference type="Proteomes" id="UP000075886">
    <property type="component" value="Unassembled WGS sequence"/>
</dbReference>